<protein>
    <submittedName>
        <fullName evidence="4">Glutathione S-transferase</fullName>
    </submittedName>
</protein>
<name>A0A395I852_ASPHC</name>
<dbReference type="SFLD" id="SFLDG00358">
    <property type="entry name" value="Main_(cytGST)"/>
    <property type="match status" value="1"/>
</dbReference>
<reference evidence="4 5" key="1">
    <citation type="submission" date="2018-02" db="EMBL/GenBank/DDBJ databases">
        <title>The genomes of Aspergillus section Nigri reveals drivers in fungal speciation.</title>
        <authorList>
            <consortium name="DOE Joint Genome Institute"/>
            <person name="Vesth T.C."/>
            <person name="Nybo J."/>
            <person name="Theobald S."/>
            <person name="Brandl J."/>
            <person name="Frisvad J.C."/>
            <person name="Nielsen K.F."/>
            <person name="Lyhne E.K."/>
            <person name="Kogle M.E."/>
            <person name="Kuo A."/>
            <person name="Riley R."/>
            <person name="Clum A."/>
            <person name="Nolan M."/>
            <person name="Lipzen A."/>
            <person name="Salamov A."/>
            <person name="Henrissat B."/>
            <person name="Wiebenga A."/>
            <person name="De vries R.P."/>
            <person name="Grigoriev I.V."/>
            <person name="Mortensen U.H."/>
            <person name="Andersen M.R."/>
            <person name="Baker S.E."/>
        </authorList>
    </citation>
    <scope>NUCLEOTIDE SEQUENCE [LARGE SCALE GENOMIC DNA]</scope>
    <source>
        <strain evidence="4 5">CBS 101889</strain>
    </source>
</reference>
<dbReference type="InterPro" id="IPR004046">
    <property type="entry name" value="GST_C"/>
</dbReference>
<dbReference type="EMBL" id="KZ824269">
    <property type="protein sequence ID" value="RAL16420.1"/>
    <property type="molecule type" value="Genomic_DNA"/>
</dbReference>
<keyword evidence="5" id="KW-1185">Reference proteome</keyword>
<gene>
    <name evidence="4" type="ORF">BO97DRAFT_402830</name>
</gene>
<evidence type="ECO:0000313" key="5">
    <source>
        <dbReference type="Proteomes" id="UP000248961"/>
    </source>
</evidence>
<dbReference type="VEuPathDB" id="FungiDB:BO97DRAFT_402830"/>
<dbReference type="Gene3D" id="1.20.1050.130">
    <property type="match status" value="1"/>
</dbReference>
<dbReference type="Pfam" id="PF13409">
    <property type="entry name" value="GST_N_2"/>
    <property type="match status" value="1"/>
</dbReference>
<proteinExistence type="inferred from homology"/>
<dbReference type="InterPro" id="IPR010987">
    <property type="entry name" value="Glutathione-S-Trfase_C-like"/>
</dbReference>
<organism evidence="4 5">
    <name type="scientific">Aspergillus homomorphus (strain CBS 101889)</name>
    <dbReference type="NCBI Taxonomy" id="1450537"/>
    <lineage>
        <taxon>Eukaryota</taxon>
        <taxon>Fungi</taxon>
        <taxon>Dikarya</taxon>
        <taxon>Ascomycota</taxon>
        <taxon>Pezizomycotina</taxon>
        <taxon>Eurotiomycetes</taxon>
        <taxon>Eurotiomycetidae</taxon>
        <taxon>Eurotiales</taxon>
        <taxon>Aspergillaceae</taxon>
        <taxon>Aspergillus</taxon>
        <taxon>Aspergillus subgen. Circumdati</taxon>
    </lineage>
</organism>
<keyword evidence="4" id="KW-0808">Transferase</keyword>
<dbReference type="SUPFAM" id="SSF47616">
    <property type="entry name" value="GST C-terminal domain-like"/>
    <property type="match status" value="1"/>
</dbReference>
<comment type="similarity">
    <text evidence="1">Belongs to the GST superfamily.</text>
</comment>
<feature type="domain" description="GST C-terminal" evidence="3">
    <location>
        <begin position="123"/>
        <end position="259"/>
    </location>
</feature>
<evidence type="ECO:0000259" key="3">
    <source>
        <dbReference type="PROSITE" id="PS50405"/>
    </source>
</evidence>
<dbReference type="Proteomes" id="UP000248961">
    <property type="component" value="Unassembled WGS sequence"/>
</dbReference>
<sequence length="259" mass="29998">MDGWMDDPSMSCPAPPDFNHNFNLTKKTTITMTSLKPIKLFWRNQVPNPSKVLIILEELNLPYESSWVELEDLKTKPFTDVNPNGRVPAIIDPNTGLTLWESGAIVQYLIDTYDKDRKLSYASFPEQYQLIQWSYFQASGQGPYFGQSAWFNLFHEKIYGESPESAKVRYEAEVKRVAGVLDSVLKEREWLVGDKCTYADLAFVMWNMQIAFFMGGREGDQVWRPDEFPHFTKWQNAMMARESVQRVIKVLQDKEVKSA</sequence>
<dbReference type="SFLD" id="SFLDG01151">
    <property type="entry name" value="Main.2:_Nu-like"/>
    <property type="match status" value="1"/>
</dbReference>
<accession>A0A395I852</accession>
<dbReference type="STRING" id="1450537.A0A395I852"/>
<dbReference type="RefSeq" id="XP_025555574.1">
    <property type="nucleotide sequence ID" value="XM_025694597.1"/>
</dbReference>
<dbReference type="SFLD" id="SFLDS00019">
    <property type="entry name" value="Glutathione_Transferase_(cytos"/>
    <property type="match status" value="1"/>
</dbReference>
<dbReference type="PROSITE" id="PS50404">
    <property type="entry name" value="GST_NTER"/>
    <property type="match status" value="1"/>
</dbReference>
<dbReference type="Pfam" id="PF00043">
    <property type="entry name" value="GST_C"/>
    <property type="match status" value="1"/>
</dbReference>
<dbReference type="SUPFAM" id="SSF52833">
    <property type="entry name" value="Thioredoxin-like"/>
    <property type="match status" value="1"/>
</dbReference>
<dbReference type="InterPro" id="IPR036249">
    <property type="entry name" value="Thioredoxin-like_sf"/>
</dbReference>
<dbReference type="InterPro" id="IPR040079">
    <property type="entry name" value="Glutathione_S-Trfase"/>
</dbReference>
<dbReference type="PROSITE" id="PS50405">
    <property type="entry name" value="GST_CTER"/>
    <property type="match status" value="1"/>
</dbReference>
<evidence type="ECO:0000256" key="1">
    <source>
        <dbReference type="ARBA" id="ARBA00007409"/>
    </source>
</evidence>
<evidence type="ECO:0000313" key="4">
    <source>
        <dbReference type="EMBL" id="RAL16420.1"/>
    </source>
</evidence>
<feature type="domain" description="GST N-terminal" evidence="2">
    <location>
        <begin position="36"/>
        <end position="117"/>
    </location>
</feature>
<dbReference type="InterPro" id="IPR036282">
    <property type="entry name" value="Glutathione-S-Trfase_C_sf"/>
</dbReference>
<evidence type="ECO:0000259" key="2">
    <source>
        <dbReference type="PROSITE" id="PS50404"/>
    </source>
</evidence>
<dbReference type="GO" id="GO:0016740">
    <property type="term" value="F:transferase activity"/>
    <property type="evidence" value="ECO:0007669"/>
    <property type="project" value="UniProtKB-KW"/>
</dbReference>
<dbReference type="InterPro" id="IPR004045">
    <property type="entry name" value="Glutathione_S-Trfase_N"/>
</dbReference>
<dbReference type="AlphaFoldDB" id="A0A395I852"/>
<dbReference type="PANTHER" id="PTHR44051:SF3">
    <property type="entry name" value="TRANSCRIPTIONAL REGULATOR URE2"/>
    <property type="match status" value="1"/>
</dbReference>
<dbReference type="CDD" id="cd03048">
    <property type="entry name" value="GST_N_Ure2p_like"/>
    <property type="match status" value="1"/>
</dbReference>
<dbReference type="GeneID" id="37198886"/>
<dbReference type="PANTHER" id="PTHR44051">
    <property type="entry name" value="GLUTATHIONE S-TRANSFERASE-RELATED"/>
    <property type="match status" value="1"/>
</dbReference>
<dbReference type="OrthoDB" id="422574at2759"/>